<dbReference type="Gene3D" id="1.10.3290.10">
    <property type="entry name" value="Fido-like domain"/>
    <property type="match status" value="1"/>
</dbReference>
<proteinExistence type="predicted"/>
<evidence type="ECO:0000313" key="4">
    <source>
        <dbReference type="Proteomes" id="UP000075391"/>
    </source>
</evidence>
<dbReference type="InterPro" id="IPR013436">
    <property type="entry name" value="Mobile_mystery_prot_B"/>
</dbReference>
<dbReference type="AlphaFoldDB" id="A0A150WC94"/>
<reference evidence="3 4" key="1">
    <citation type="submission" date="2016-03" db="EMBL/GenBank/DDBJ databases">
        <authorList>
            <person name="Ploux O."/>
        </authorList>
    </citation>
    <scope>NUCLEOTIDE SEQUENCE [LARGE SCALE GENOMIC DNA]</scope>
    <source>
        <strain evidence="3 4">BER2</strain>
    </source>
</reference>
<gene>
    <name evidence="3" type="ORF">AZI85_13495</name>
</gene>
<dbReference type="NCBIfam" id="TIGR02613">
    <property type="entry name" value="mob_myst_B"/>
    <property type="match status" value="1"/>
</dbReference>
<dbReference type="PROSITE" id="PS51459">
    <property type="entry name" value="FIDO"/>
    <property type="match status" value="1"/>
</dbReference>
<dbReference type="InterPro" id="IPR040198">
    <property type="entry name" value="Fido_containing"/>
</dbReference>
<evidence type="ECO:0000313" key="3">
    <source>
        <dbReference type="EMBL" id="KYG60472.1"/>
    </source>
</evidence>
<dbReference type="EMBL" id="LUKF01000020">
    <property type="protein sequence ID" value="KYG60472.1"/>
    <property type="molecule type" value="Genomic_DNA"/>
</dbReference>
<dbReference type="Proteomes" id="UP000075391">
    <property type="component" value="Unassembled WGS sequence"/>
</dbReference>
<comment type="caution">
    <text evidence="3">The sequence shown here is derived from an EMBL/GenBank/DDBJ whole genome shotgun (WGS) entry which is preliminary data.</text>
</comment>
<organism evidence="3 4">
    <name type="scientific">Bdellovibrio bacteriovorus</name>
    <dbReference type="NCBI Taxonomy" id="959"/>
    <lineage>
        <taxon>Bacteria</taxon>
        <taxon>Pseudomonadati</taxon>
        <taxon>Bdellovibrionota</taxon>
        <taxon>Bdellovibrionia</taxon>
        <taxon>Bdellovibrionales</taxon>
        <taxon>Pseudobdellovibrionaceae</taxon>
        <taxon>Bdellovibrio</taxon>
    </lineage>
</organism>
<dbReference type="Pfam" id="PF02661">
    <property type="entry name" value="Fic"/>
    <property type="match status" value="1"/>
</dbReference>
<protein>
    <submittedName>
        <fullName evidence="3">Cell filamentation protein</fullName>
    </submittedName>
</protein>
<dbReference type="PANTHER" id="PTHR13504:SF39">
    <property type="entry name" value="CELL FILAMENTATION PROTEIN"/>
    <property type="match status" value="1"/>
</dbReference>
<sequence>MKIQSPPGATPLDDETLQGLIPGLTTHRELDEFEAAGIARALLWAFNSRTLKKDLLSASGLCLLHRKMFQDTWEWAGTFRRRETNIGVSPEKIQNELGQLLGDVKYWLTHNTFSTEEIVARFHHRLVWIHPFPNGNGRFSRLAADLLMEHIGRSRPTWGQVNLGQMGQKRAQYIQVLQIADRSENYAPLIEFMKS</sequence>
<dbReference type="OrthoDB" id="9813719at2"/>
<dbReference type="InterPro" id="IPR003812">
    <property type="entry name" value="Fido"/>
</dbReference>
<dbReference type="SUPFAM" id="SSF140931">
    <property type="entry name" value="Fic-like"/>
    <property type="match status" value="1"/>
</dbReference>
<dbReference type="PANTHER" id="PTHR13504">
    <property type="entry name" value="FIDO DOMAIN-CONTAINING PROTEIN DDB_G0283145"/>
    <property type="match status" value="1"/>
</dbReference>
<feature type="active site" evidence="1">
    <location>
        <position position="130"/>
    </location>
</feature>
<accession>A0A150WC94</accession>
<name>A0A150WC94_BDEBC</name>
<feature type="domain" description="Fido" evidence="2">
    <location>
        <begin position="56"/>
        <end position="195"/>
    </location>
</feature>
<evidence type="ECO:0000256" key="1">
    <source>
        <dbReference type="PIRSR" id="PIRSR640198-1"/>
    </source>
</evidence>
<dbReference type="RefSeq" id="WP_063245230.1">
    <property type="nucleotide sequence ID" value="NZ_LUKF01000020.1"/>
</dbReference>
<dbReference type="InterPro" id="IPR036597">
    <property type="entry name" value="Fido-like_dom_sf"/>
</dbReference>
<evidence type="ECO:0000259" key="2">
    <source>
        <dbReference type="PROSITE" id="PS51459"/>
    </source>
</evidence>